<comment type="similarity">
    <text evidence="2">Belongs to the UPF0283 family.</text>
</comment>
<evidence type="ECO:0000313" key="10">
    <source>
        <dbReference type="Proteomes" id="UP000286680"/>
    </source>
</evidence>
<proteinExistence type="inferred from homology"/>
<feature type="transmembrane region" description="Helical" evidence="8">
    <location>
        <begin position="83"/>
        <end position="106"/>
    </location>
</feature>
<feature type="transmembrane region" description="Helical" evidence="8">
    <location>
        <begin position="56"/>
        <end position="77"/>
    </location>
</feature>
<keyword evidence="3" id="KW-1003">Cell membrane</keyword>
<keyword evidence="4" id="KW-0997">Cell inner membrane</keyword>
<evidence type="ECO:0000256" key="2">
    <source>
        <dbReference type="ARBA" id="ARBA00008255"/>
    </source>
</evidence>
<dbReference type="GO" id="GO:0005886">
    <property type="term" value="C:plasma membrane"/>
    <property type="evidence" value="ECO:0007669"/>
    <property type="project" value="UniProtKB-SubCell"/>
</dbReference>
<keyword evidence="5 8" id="KW-0812">Transmembrane</keyword>
<reference evidence="10" key="1">
    <citation type="journal article" date="2018" name="Front. Microbiol.">
        <title>Genome-Based Analysis Reveals the Taxonomy and Diversity of the Family Idiomarinaceae.</title>
        <authorList>
            <person name="Liu Y."/>
            <person name="Lai Q."/>
            <person name="Shao Z."/>
        </authorList>
    </citation>
    <scope>NUCLEOTIDE SEQUENCE [LARGE SCALE GENOMIC DNA]</scope>
    <source>
        <strain evidence="10">SN-14</strain>
    </source>
</reference>
<dbReference type="Pfam" id="PF05128">
    <property type="entry name" value="DUF697"/>
    <property type="match status" value="1"/>
</dbReference>
<comment type="subcellular location">
    <subcellularLocation>
        <location evidence="1">Cell inner membrane</location>
        <topology evidence="1">Multi-pass membrane protein</topology>
    </subcellularLocation>
</comment>
<evidence type="ECO:0000256" key="4">
    <source>
        <dbReference type="ARBA" id="ARBA00022519"/>
    </source>
</evidence>
<comment type="caution">
    <text evidence="9">The sequence shown here is derived from an EMBL/GenBank/DDBJ whole genome shotgun (WGS) entry which is preliminary data.</text>
</comment>
<dbReference type="RefSeq" id="WP_126819143.1">
    <property type="nucleotide sequence ID" value="NZ_PIPS01000001.1"/>
</dbReference>
<evidence type="ECO:0000256" key="5">
    <source>
        <dbReference type="ARBA" id="ARBA00022692"/>
    </source>
</evidence>
<dbReference type="PANTHER" id="PTHR39342">
    <property type="entry name" value="UPF0283 MEMBRANE PROTEIN YCJF"/>
    <property type="match status" value="1"/>
</dbReference>
<evidence type="ECO:0000256" key="7">
    <source>
        <dbReference type="ARBA" id="ARBA00023136"/>
    </source>
</evidence>
<protein>
    <submittedName>
        <fullName evidence="9">TIGR01620 family protein</fullName>
    </submittedName>
</protein>
<evidence type="ECO:0000256" key="6">
    <source>
        <dbReference type="ARBA" id="ARBA00022989"/>
    </source>
</evidence>
<keyword evidence="6 8" id="KW-1133">Transmembrane helix</keyword>
<sequence>MSQPKQGKAQLTYYDPDQEPAAAVDVDEADTPQAHADALSINEPLTSSPNRRVRRWLLISLLLLLAAVSIETTLLLLESFQQHWLLGALWASGLGIALLSLGYFIGREWLLLRRLKRRWQRQQHTAPAQLLADLKHPDLHVLWQQIEQPYWNDDERQERFEKDILSRVDQQAQRIISKRAAESAALVAVSPSSIADMLLLLWRNQRMIADVARCYGVELGYWSRVRLWRQILANLAYAGISELVVDVGTQWLSAELMSKLSARAGQGLGAGLLTARLGFQVMSLTRPLPFHHVKRPGYGRLQKELLTQLSQLLPGIYRASTRTPNEPHKP</sequence>
<evidence type="ECO:0000313" key="9">
    <source>
        <dbReference type="EMBL" id="RUO44623.1"/>
    </source>
</evidence>
<dbReference type="Proteomes" id="UP000286680">
    <property type="component" value="Unassembled WGS sequence"/>
</dbReference>
<gene>
    <name evidence="9" type="ORF">CWE23_00895</name>
</gene>
<dbReference type="PANTHER" id="PTHR39342:SF1">
    <property type="entry name" value="UPF0283 MEMBRANE PROTEIN YCJF"/>
    <property type="match status" value="1"/>
</dbReference>
<evidence type="ECO:0000256" key="1">
    <source>
        <dbReference type="ARBA" id="ARBA00004429"/>
    </source>
</evidence>
<dbReference type="EMBL" id="PIPS01000001">
    <property type="protein sequence ID" value="RUO44623.1"/>
    <property type="molecule type" value="Genomic_DNA"/>
</dbReference>
<keyword evidence="10" id="KW-1185">Reference proteome</keyword>
<name>A0AA94EGH6_9GAMM</name>
<dbReference type="InterPro" id="IPR021147">
    <property type="entry name" value="DUF697"/>
</dbReference>
<organism evidence="9 10">
    <name type="scientific">Idiomarina aquatica</name>
    <dbReference type="NCBI Taxonomy" id="1327752"/>
    <lineage>
        <taxon>Bacteria</taxon>
        <taxon>Pseudomonadati</taxon>
        <taxon>Pseudomonadota</taxon>
        <taxon>Gammaproteobacteria</taxon>
        <taxon>Alteromonadales</taxon>
        <taxon>Idiomarinaceae</taxon>
        <taxon>Idiomarina</taxon>
    </lineage>
</organism>
<dbReference type="NCBIfam" id="TIGR01620">
    <property type="entry name" value="hyp_HI0043"/>
    <property type="match status" value="1"/>
</dbReference>
<evidence type="ECO:0000256" key="8">
    <source>
        <dbReference type="SAM" id="Phobius"/>
    </source>
</evidence>
<keyword evidence="7 8" id="KW-0472">Membrane</keyword>
<dbReference type="InterPro" id="IPR006507">
    <property type="entry name" value="UPF0283"/>
</dbReference>
<accession>A0AA94EGH6</accession>
<evidence type="ECO:0000256" key="3">
    <source>
        <dbReference type="ARBA" id="ARBA00022475"/>
    </source>
</evidence>
<dbReference type="AlphaFoldDB" id="A0AA94EGH6"/>